<dbReference type="Proteomes" id="UP000237000">
    <property type="component" value="Unassembled WGS sequence"/>
</dbReference>
<organism evidence="2 3">
    <name type="scientific">Trema orientale</name>
    <name type="common">Charcoal tree</name>
    <name type="synonym">Celtis orientalis</name>
    <dbReference type="NCBI Taxonomy" id="63057"/>
    <lineage>
        <taxon>Eukaryota</taxon>
        <taxon>Viridiplantae</taxon>
        <taxon>Streptophyta</taxon>
        <taxon>Embryophyta</taxon>
        <taxon>Tracheophyta</taxon>
        <taxon>Spermatophyta</taxon>
        <taxon>Magnoliopsida</taxon>
        <taxon>eudicotyledons</taxon>
        <taxon>Gunneridae</taxon>
        <taxon>Pentapetalae</taxon>
        <taxon>rosids</taxon>
        <taxon>fabids</taxon>
        <taxon>Rosales</taxon>
        <taxon>Cannabaceae</taxon>
        <taxon>Trema</taxon>
    </lineage>
</organism>
<dbReference type="EMBL" id="JXTC01000446">
    <property type="protein sequence ID" value="PON53349.1"/>
    <property type="molecule type" value="Genomic_DNA"/>
</dbReference>
<name>A0A2P5BX62_TREOI</name>
<reference evidence="3" key="1">
    <citation type="submission" date="2016-06" db="EMBL/GenBank/DDBJ databases">
        <title>Parallel loss of symbiosis genes in relatives of nitrogen-fixing non-legume Parasponia.</title>
        <authorList>
            <person name="Van Velzen R."/>
            <person name="Holmer R."/>
            <person name="Bu F."/>
            <person name="Rutten L."/>
            <person name="Van Zeijl A."/>
            <person name="Liu W."/>
            <person name="Santuari L."/>
            <person name="Cao Q."/>
            <person name="Sharma T."/>
            <person name="Shen D."/>
            <person name="Roswanjaya Y."/>
            <person name="Wardhani T."/>
            <person name="Kalhor M.S."/>
            <person name="Jansen J."/>
            <person name="Van den Hoogen J."/>
            <person name="Gungor B."/>
            <person name="Hartog M."/>
            <person name="Hontelez J."/>
            <person name="Verver J."/>
            <person name="Yang W.-C."/>
            <person name="Schijlen E."/>
            <person name="Repin R."/>
            <person name="Schilthuizen M."/>
            <person name="Schranz E."/>
            <person name="Heidstra R."/>
            <person name="Miyata K."/>
            <person name="Fedorova E."/>
            <person name="Kohlen W."/>
            <person name="Bisseling T."/>
            <person name="Smit S."/>
            <person name="Geurts R."/>
        </authorList>
    </citation>
    <scope>NUCLEOTIDE SEQUENCE [LARGE SCALE GENOMIC DNA]</scope>
    <source>
        <strain evidence="3">cv. RG33-2</strain>
    </source>
</reference>
<proteinExistence type="predicted"/>
<comment type="caution">
    <text evidence="2">The sequence shown here is derived from an EMBL/GenBank/DDBJ whole genome shotgun (WGS) entry which is preliminary data.</text>
</comment>
<sequence>FQDNQRLETNRANNLLNYPCSVFMFFFQYHLMISFD</sequence>
<keyword evidence="3" id="KW-1185">Reference proteome</keyword>
<gene>
    <name evidence="2" type="ORF">TorRG33x02_305780</name>
</gene>
<dbReference type="AlphaFoldDB" id="A0A2P5BX62"/>
<keyword evidence="1" id="KW-0812">Transmembrane</keyword>
<feature type="transmembrane region" description="Helical" evidence="1">
    <location>
        <begin position="15"/>
        <end position="33"/>
    </location>
</feature>
<protein>
    <submittedName>
        <fullName evidence="2">Uncharacterized protein</fullName>
    </submittedName>
</protein>
<keyword evidence="1" id="KW-0472">Membrane</keyword>
<evidence type="ECO:0000256" key="1">
    <source>
        <dbReference type="SAM" id="Phobius"/>
    </source>
</evidence>
<accession>A0A2P5BX62</accession>
<dbReference type="InParanoid" id="A0A2P5BX62"/>
<evidence type="ECO:0000313" key="3">
    <source>
        <dbReference type="Proteomes" id="UP000237000"/>
    </source>
</evidence>
<evidence type="ECO:0000313" key="2">
    <source>
        <dbReference type="EMBL" id="PON53349.1"/>
    </source>
</evidence>
<keyword evidence="1" id="KW-1133">Transmembrane helix</keyword>
<feature type="non-terminal residue" evidence="2">
    <location>
        <position position="1"/>
    </location>
</feature>